<reference evidence="1 2" key="1">
    <citation type="submission" date="2017-06" db="EMBL/GenBank/DDBJ databases">
        <title>Complete genome sequence of Paenibacillus odorifer CBA7130.</title>
        <authorList>
            <person name="Nam Y.-D."/>
            <person name="Kang J."/>
            <person name="Chung W.-H."/>
        </authorList>
    </citation>
    <scope>NUCLEOTIDE SEQUENCE [LARGE SCALE GENOMIC DNA]</scope>
    <source>
        <strain evidence="1 2">CBA7130</strain>
    </source>
</reference>
<dbReference type="AlphaFoldDB" id="A0AAD0KPY4"/>
<protein>
    <submittedName>
        <fullName evidence="1">DNA-binding protein</fullName>
    </submittedName>
</protein>
<dbReference type="Proteomes" id="UP000249163">
    <property type="component" value="Chromosome"/>
</dbReference>
<sequence>MKLDLEELNVDSLIQMLKASFSFENWDAMIEIADKLHEQISIIYENNSNLIRGTKLKRSIPYYFGYSSCAKGIALQKTGKYDEAKLCIQKYADLGWIVGLDEEGIYEVEYYRNIAKANSYVIDLLEGKMGVLHKYVEFIRKSDDEELLPGLITILESSIIHDYSVDWILKEFKINVDDIGEHETIVNIKYHEDYIYLLAMYYYKQENLYDTINTILEILLLSIKLDDDTGFKKSAALFELLRDHADQSQLKVHHNIMKTIIEKEFTRSFSSRIEFSKIHS</sequence>
<name>A0AAD0KPY4_9BACL</name>
<evidence type="ECO:0000313" key="2">
    <source>
        <dbReference type="Proteomes" id="UP000249163"/>
    </source>
</evidence>
<dbReference type="RefSeq" id="WP_076207951.1">
    <property type="nucleotide sequence ID" value="NZ_CP021965.1"/>
</dbReference>
<organism evidence="1 2">
    <name type="scientific">Paenibacillus odorifer</name>
    <dbReference type="NCBI Taxonomy" id="189426"/>
    <lineage>
        <taxon>Bacteria</taxon>
        <taxon>Bacillati</taxon>
        <taxon>Bacillota</taxon>
        <taxon>Bacilli</taxon>
        <taxon>Bacillales</taxon>
        <taxon>Paenibacillaceae</taxon>
        <taxon>Paenibacillus</taxon>
    </lineage>
</organism>
<gene>
    <name evidence="1" type="ORF">CD191_22150</name>
</gene>
<evidence type="ECO:0000313" key="1">
    <source>
        <dbReference type="EMBL" id="AWV35117.1"/>
    </source>
</evidence>
<keyword evidence="1" id="KW-0238">DNA-binding</keyword>
<dbReference type="GO" id="GO:0003677">
    <property type="term" value="F:DNA binding"/>
    <property type="evidence" value="ECO:0007669"/>
    <property type="project" value="UniProtKB-KW"/>
</dbReference>
<proteinExistence type="predicted"/>
<accession>A0AAD0KPY4</accession>
<dbReference type="EMBL" id="CP021965">
    <property type="protein sequence ID" value="AWV35117.1"/>
    <property type="molecule type" value="Genomic_DNA"/>
</dbReference>